<dbReference type="GO" id="GO:0006355">
    <property type="term" value="P:regulation of DNA-templated transcription"/>
    <property type="evidence" value="ECO:0007669"/>
    <property type="project" value="InterPro"/>
</dbReference>
<evidence type="ECO:0000256" key="3">
    <source>
        <dbReference type="PROSITE-ProRule" id="PRU00169"/>
    </source>
</evidence>
<evidence type="ECO:0000313" key="7">
    <source>
        <dbReference type="Proteomes" id="UP000451233"/>
    </source>
</evidence>
<dbReference type="PROSITE" id="PS50043">
    <property type="entry name" value="HTH_LUXR_2"/>
    <property type="match status" value="1"/>
</dbReference>
<keyword evidence="7" id="KW-1185">Reference proteome</keyword>
<accession>A0A7K1Y087</accession>
<dbReference type="InterPro" id="IPR058245">
    <property type="entry name" value="NreC/VraR/RcsB-like_REC"/>
</dbReference>
<dbReference type="RefSeq" id="WP_160907661.1">
    <property type="nucleotide sequence ID" value="NZ_WVHS01000003.1"/>
</dbReference>
<feature type="domain" description="HTH luxR-type" evidence="4">
    <location>
        <begin position="148"/>
        <end position="213"/>
    </location>
</feature>
<keyword evidence="2" id="KW-0238">DNA-binding</keyword>
<feature type="domain" description="Response regulatory" evidence="5">
    <location>
        <begin position="3"/>
        <end position="120"/>
    </location>
</feature>
<evidence type="ECO:0000259" key="4">
    <source>
        <dbReference type="PROSITE" id="PS50043"/>
    </source>
</evidence>
<dbReference type="SMART" id="SM00421">
    <property type="entry name" value="HTH_LUXR"/>
    <property type="match status" value="1"/>
</dbReference>
<protein>
    <submittedName>
        <fullName evidence="6">Response regulator</fullName>
    </submittedName>
</protein>
<dbReference type="Pfam" id="PF00196">
    <property type="entry name" value="GerE"/>
    <property type="match status" value="1"/>
</dbReference>
<keyword evidence="1 3" id="KW-0597">Phosphoprotein</keyword>
<name>A0A7K1Y087_9SPHI</name>
<dbReference type="GO" id="GO:0000160">
    <property type="term" value="P:phosphorelay signal transduction system"/>
    <property type="evidence" value="ECO:0007669"/>
    <property type="project" value="InterPro"/>
</dbReference>
<dbReference type="SUPFAM" id="SSF46894">
    <property type="entry name" value="C-terminal effector domain of the bipartite response regulators"/>
    <property type="match status" value="1"/>
</dbReference>
<proteinExistence type="predicted"/>
<dbReference type="InterPro" id="IPR039420">
    <property type="entry name" value="WalR-like"/>
</dbReference>
<evidence type="ECO:0000256" key="1">
    <source>
        <dbReference type="ARBA" id="ARBA00022553"/>
    </source>
</evidence>
<dbReference type="InterPro" id="IPR000792">
    <property type="entry name" value="Tscrpt_reg_LuxR_C"/>
</dbReference>
<reference evidence="6 7" key="1">
    <citation type="submission" date="2019-11" db="EMBL/GenBank/DDBJ databases">
        <title>Pedobacter sp. HMF7056 Genome sequencing and assembly.</title>
        <authorList>
            <person name="Kang H."/>
            <person name="Kim H."/>
            <person name="Joh K."/>
        </authorList>
    </citation>
    <scope>NUCLEOTIDE SEQUENCE [LARGE SCALE GENOMIC DNA]</scope>
    <source>
        <strain evidence="6 7">HMF7056</strain>
    </source>
</reference>
<dbReference type="SMART" id="SM00448">
    <property type="entry name" value="REC"/>
    <property type="match status" value="1"/>
</dbReference>
<dbReference type="CDD" id="cd17535">
    <property type="entry name" value="REC_NarL-like"/>
    <property type="match status" value="1"/>
</dbReference>
<dbReference type="PANTHER" id="PTHR43214">
    <property type="entry name" value="TWO-COMPONENT RESPONSE REGULATOR"/>
    <property type="match status" value="1"/>
</dbReference>
<dbReference type="Proteomes" id="UP000451233">
    <property type="component" value="Unassembled WGS sequence"/>
</dbReference>
<dbReference type="CDD" id="cd06170">
    <property type="entry name" value="LuxR_C_like"/>
    <property type="match status" value="1"/>
</dbReference>
<evidence type="ECO:0000259" key="5">
    <source>
        <dbReference type="PROSITE" id="PS50110"/>
    </source>
</evidence>
<dbReference type="GO" id="GO:0003677">
    <property type="term" value="F:DNA binding"/>
    <property type="evidence" value="ECO:0007669"/>
    <property type="project" value="UniProtKB-KW"/>
</dbReference>
<evidence type="ECO:0000256" key="2">
    <source>
        <dbReference type="ARBA" id="ARBA00023125"/>
    </source>
</evidence>
<dbReference type="InterPro" id="IPR011006">
    <property type="entry name" value="CheY-like_superfamily"/>
</dbReference>
<comment type="caution">
    <text evidence="6">The sequence shown here is derived from an EMBL/GenBank/DDBJ whole genome shotgun (WGS) entry which is preliminary data.</text>
</comment>
<organism evidence="6 7">
    <name type="scientific">Hufsiella ginkgonis</name>
    <dbReference type="NCBI Taxonomy" id="2695274"/>
    <lineage>
        <taxon>Bacteria</taxon>
        <taxon>Pseudomonadati</taxon>
        <taxon>Bacteroidota</taxon>
        <taxon>Sphingobacteriia</taxon>
        <taxon>Sphingobacteriales</taxon>
        <taxon>Sphingobacteriaceae</taxon>
        <taxon>Hufsiella</taxon>
    </lineage>
</organism>
<dbReference type="PRINTS" id="PR00038">
    <property type="entry name" value="HTHLUXR"/>
</dbReference>
<gene>
    <name evidence="6" type="ORF">GS398_15390</name>
</gene>
<feature type="modified residue" description="4-aspartylphosphate" evidence="3">
    <location>
        <position position="55"/>
    </location>
</feature>
<dbReference type="InterPro" id="IPR016032">
    <property type="entry name" value="Sig_transdc_resp-reg_C-effctor"/>
</dbReference>
<dbReference type="PANTHER" id="PTHR43214:SF43">
    <property type="entry name" value="TWO-COMPONENT RESPONSE REGULATOR"/>
    <property type="match status" value="1"/>
</dbReference>
<dbReference type="EMBL" id="WVHS01000003">
    <property type="protein sequence ID" value="MXV16684.1"/>
    <property type="molecule type" value="Genomic_DNA"/>
</dbReference>
<sequence>MIKVLLAEDHYIVRNGIKSLLEKEKEISVIGEADDGIDAITQLDKGLRPDIIIADINMPKMDGLLLTETLKKRYPDIRVIILSMMDHDKYLVDSFKAGAQGYVLKNAHLSELIFAVRFVFLGKFYICSEISMRMFRHVSSESAKLSYSNLASVEFSERELEVLEMTADGLTNQQIATRIFSSKRTIEGLRQSMINKTGVKNTAALIQYAFRAGLVK</sequence>
<dbReference type="Pfam" id="PF00072">
    <property type="entry name" value="Response_reg"/>
    <property type="match status" value="1"/>
</dbReference>
<dbReference type="PROSITE" id="PS50110">
    <property type="entry name" value="RESPONSE_REGULATORY"/>
    <property type="match status" value="1"/>
</dbReference>
<dbReference type="Gene3D" id="3.40.50.2300">
    <property type="match status" value="1"/>
</dbReference>
<evidence type="ECO:0000313" key="6">
    <source>
        <dbReference type="EMBL" id="MXV16684.1"/>
    </source>
</evidence>
<dbReference type="InterPro" id="IPR001789">
    <property type="entry name" value="Sig_transdc_resp-reg_receiver"/>
</dbReference>
<dbReference type="AlphaFoldDB" id="A0A7K1Y087"/>
<dbReference type="SUPFAM" id="SSF52172">
    <property type="entry name" value="CheY-like"/>
    <property type="match status" value="1"/>
</dbReference>